<reference evidence="3 4" key="1">
    <citation type="submission" date="2023-07" db="EMBL/GenBank/DDBJ databases">
        <title>Comparative genomics of wheat-associated soil bacteria to identify genetic determinants of phenazine resistance.</title>
        <authorList>
            <person name="Mouncey N."/>
        </authorList>
    </citation>
    <scope>NUCLEOTIDE SEQUENCE [LARGE SCALE GENOMIC DNA]</scope>
    <source>
        <strain evidence="3 4">W4I9-1</strain>
    </source>
</reference>
<dbReference type="SUPFAM" id="SSF46955">
    <property type="entry name" value="Putative DNA-binding domain"/>
    <property type="match status" value="1"/>
</dbReference>
<dbReference type="AlphaFoldDB" id="A0AAW8F3J4"/>
<protein>
    <submittedName>
        <fullName evidence="3">DNA-binding transcriptional MerR regulator</fullName>
    </submittedName>
</protein>
<dbReference type="Proteomes" id="UP001244427">
    <property type="component" value="Unassembled WGS sequence"/>
</dbReference>
<name>A0AAW8F3J4_9MICO</name>
<accession>A0AAW8F3J4</accession>
<dbReference type="RefSeq" id="WP_307299159.1">
    <property type="nucleotide sequence ID" value="NZ_JAUSXV010000001.1"/>
</dbReference>
<evidence type="ECO:0000256" key="1">
    <source>
        <dbReference type="ARBA" id="ARBA00023125"/>
    </source>
</evidence>
<keyword evidence="1 3" id="KW-0238">DNA-binding</keyword>
<comment type="caution">
    <text evidence="3">The sequence shown here is derived from an EMBL/GenBank/DDBJ whole genome shotgun (WGS) entry which is preliminary data.</text>
</comment>
<gene>
    <name evidence="3" type="ORF">QFZ53_003855</name>
</gene>
<dbReference type="EMBL" id="JAUSXV010000001">
    <property type="protein sequence ID" value="MDQ0649659.1"/>
    <property type="molecule type" value="Genomic_DNA"/>
</dbReference>
<dbReference type="Pfam" id="PF13411">
    <property type="entry name" value="MerR_1"/>
    <property type="match status" value="1"/>
</dbReference>
<organism evidence="3 4">
    <name type="scientific">Microbacterium natoriense</name>
    <dbReference type="NCBI Taxonomy" id="284570"/>
    <lineage>
        <taxon>Bacteria</taxon>
        <taxon>Bacillati</taxon>
        <taxon>Actinomycetota</taxon>
        <taxon>Actinomycetes</taxon>
        <taxon>Micrococcales</taxon>
        <taxon>Microbacteriaceae</taxon>
        <taxon>Microbacterium</taxon>
    </lineage>
</organism>
<dbReference type="PANTHER" id="PTHR30204:SF98">
    <property type="entry name" value="HTH-TYPE TRANSCRIPTIONAL REGULATOR ADHR"/>
    <property type="match status" value="1"/>
</dbReference>
<dbReference type="InterPro" id="IPR009061">
    <property type="entry name" value="DNA-bd_dom_put_sf"/>
</dbReference>
<feature type="domain" description="HTH merR-type" evidence="2">
    <location>
        <begin position="11"/>
        <end position="81"/>
    </location>
</feature>
<dbReference type="InterPro" id="IPR047057">
    <property type="entry name" value="MerR_fam"/>
</dbReference>
<evidence type="ECO:0000313" key="4">
    <source>
        <dbReference type="Proteomes" id="UP001244427"/>
    </source>
</evidence>
<dbReference type="GO" id="GO:0003700">
    <property type="term" value="F:DNA-binding transcription factor activity"/>
    <property type="evidence" value="ECO:0007669"/>
    <property type="project" value="InterPro"/>
</dbReference>
<dbReference type="Gene3D" id="1.10.1660.10">
    <property type="match status" value="1"/>
</dbReference>
<dbReference type="PANTHER" id="PTHR30204">
    <property type="entry name" value="REDOX-CYCLING DRUG-SENSING TRANSCRIPTIONAL ACTIVATOR SOXR"/>
    <property type="match status" value="1"/>
</dbReference>
<dbReference type="PROSITE" id="PS00552">
    <property type="entry name" value="HTH_MERR_1"/>
    <property type="match status" value="1"/>
</dbReference>
<dbReference type="CDD" id="cd01109">
    <property type="entry name" value="HTH_YyaN"/>
    <property type="match status" value="1"/>
</dbReference>
<keyword evidence="4" id="KW-1185">Reference proteome</keyword>
<dbReference type="InterPro" id="IPR000551">
    <property type="entry name" value="MerR-type_HTH_dom"/>
</dbReference>
<evidence type="ECO:0000313" key="3">
    <source>
        <dbReference type="EMBL" id="MDQ0649659.1"/>
    </source>
</evidence>
<sequence length="139" mass="15017">MTHTPPDADQVYSIGELADITGLSVHTLRWYESRGLFPRDVPRTSGGRRAYGPETVGWLTLIARLRESGMPVAEMAKYSALVRAGEGNEPERIALMEAHAAALDEQIQALMASRAVIGGKIDAYRTALIARGALALEPS</sequence>
<dbReference type="GO" id="GO:0003677">
    <property type="term" value="F:DNA binding"/>
    <property type="evidence" value="ECO:0007669"/>
    <property type="project" value="UniProtKB-KW"/>
</dbReference>
<evidence type="ECO:0000259" key="2">
    <source>
        <dbReference type="PROSITE" id="PS50937"/>
    </source>
</evidence>
<dbReference type="PROSITE" id="PS50937">
    <property type="entry name" value="HTH_MERR_2"/>
    <property type="match status" value="1"/>
</dbReference>
<proteinExistence type="predicted"/>
<dbReference type="SMART" id="SM00422">
    <property type="entry name" value="HTH_MERR"/>
    <property type="match status" value="1"/>
</dbReference>